<evidence type="ECO:0008006" key="5">
    <source>
        <dbReference type="Google" id="ProtNLM"/>
    </source>
</evidence>
<proteinExistence type="predicted"/>
<dbReference type="EMBL" id="CP003642">
    <property type="protein sequence ID" value="AFZ23227.1"/>
    <property type="molecule type" value="Genomic_DNA"/>
</dbReference>
<gene>
    <name evidence="3" type="ORF">Cylst_0901</name>
</gene>
<evidence type="ECO:0000256" key="1">
    <source>
        <dbReference type="SAM" id="MobiDB-lite"/>
    </source>
</evidence>
<organism evidence="3 4">
    <name type="scientific">Cylindrospermum stagnale PCC 7417</name>
    <dbReference type="NCBI Taxonomy" id="56107"/>
    <lineage>
        <taxon>Bacteria</taxon>
        <taxon>Bacillati</taxon>
        <taxon>Cyanobacteriota</taxon>
        <taxon>Cyanophyceae</taxon>
        <taxon>Nostocales</taxon>
        <taxon>Nostocaceae</taxon>
        <taxon>Cylindrospermum</taxon>
    </lineage>
</organism>
<feature type="region of interest" description="Disordered" evidence="1">
    <location>
        <begin position="67"/>
        <end position="101"/>
    </location>
</feature>
<accession>K9WUM2</accession>
<dbReference type="KEGG" id="csg:Cylst_0901"/>
<dbReference type="HOGENOM" id="CLU_805906_0_0_3"/>
<sequence>MPYTKKIVGQLSRLMNFATCGALLATVPINADMSSVLAQEIDLTTTPSVIAQYPIYRENNTRVLRAESGPDNRGRWRFSQPQDVSRDAMQGQGCTDVGGGGASWRCPRPMIRVQVNNQRPDYGRPDYGRPDYGRPDYGRNIRQLRAESGPDDRGRWRFSQPQDVSRDAMQDQGCTDVGGGGASWRCPRPMIRVQVNNQRPDYGRPDYGRPDYGRNIRQLRAESGPDNRGRWRFSQPQDVSRDAMQDQGCTDVGGGGASWRCPRPMIRVQVNNQRPDYGRPDYRRNIRQLRAESGPDNIGRWRFSQPQDVSRDAMQAQGCTIVGGGGASWRCPLPMIRVEVNRGR</sequence>
<feature type="region of interest" description="Disordered" evidence="1">
    <location>
        <begin position="222"/>
        <end position="247"/>
    </location>
</feature>
<feature type="signal peptide" evidence="2">
    <location>
        <begin position="1"/>
        <end position="31"/>
    </location>
</feature>
<keyword evidence="4" id="KW-1185">Reference proteome</keyword>
<evidence type="ECO:0000313" key="3">
    <source>
        <dbReference type="EMBL" id="AFZ23227.1"/>
    </source>
</evidence>
<keyword evidence="2" id="KW-0732">Signal</keyword>
<evidence type="ECO:0000256" key="2">
    <source>
        <dbReference type="SAM" id="SignalP"/>
    </source>
</evidence>
<dbReference type="Proteomes" id="UP000010475">
    <property type="component" value="Chromosome"/>
</dbReference>
<dbReference type="RefSeq" id="WP_015206483.1">
    <property type="nucleotide sequence ID" value="NC_019757.1"/>
</dbReference>
<feature type="chain" id="PRO_5003938250" description="Beta/Gamma crystallin" evidence="2">
    <location>
        <begin position="32"/>
        <end position="344"/>
    </location>
</feature>
<reference evidence="3 4" key="1">
    <citation type="submission" date="2012-06" db="EMBL/GenBank/DDBJ databases">
        <title>Finished chromosome of genome of Cylindrospermum stagnale PCC 7417.</title>
        <authorList>
            <consortium name="US DOE Joint Genome Institute"/>
            <person name="Gugger M."/>
            <person name="Coursin T."/>
            <person name="Rippka R."/>
            <person name="Tandeau De Marsac N."/>
            <person name="Huntemann M."/>
            <person name="Wei C.-L."/>
            <person name="Han J."/>
            <person name="Detter J.C."/>
            <person name="Han C."/>
            <person name="Tapia R."/>
            <person name="Chen A."/>
            <person name="Kyrpides N."/>
            <person name="Mavromatis K."/>
            <person name="Markowitz V."/>
            <person name="Szeto E."/>
            <person name="Ivanova N."/>
            <person name="Pagani I."/>
            <person name="Pati A."/>
            <person name="Goodwin L."/>
            <person name="Nordberg H.P."/>
            <person name="Cantor M.N."/>
            <person name="Hua S.X."/>
            <person name="Woyke T."/>
            <person name="Kerfeld C.A."/>
        </authorList>
    </citation>
    <scope>NUCLEOTIDE SEQUENCE [LARGE SCALE GENOMIC DNA]</scope>
    <source>
        <strain evidence="3 4">PCC 7417</strain>
    </source>
</reference>
<dbReference type="AlphaFoldDB" id="K9WUM2"/>
<protein>
    <recommendedName>
        <fullName evidence="5">Beta/Gamma crystallin</fullName>
    </recommendedName>
</protein>
<evidence type="ECO:0000313" key="4">
    <source>
        <dbReference type="Proteomes" id="UP000010475"/>
    </source>
</evidence>
<dbReference type="eggNOG" id="ENOG5031XVI">
    <property type="taxonomic scope" value="Bacteria"/>
</dbReference>
<name>K9WUM2_9NOST</name>
<feature type="compositionally biased region" description="Basic and acidic residues" evidence="1">
    <location>
        <begin position="121"/>
        <end position="155"/>
    </location>
</feature>
<dbReference type="PATRIC" id="fig|56107.3.peg.1012"/>
<feature type="region of interest" description="Disordered" evidence="1">
    <location>
        <begin position="115"/>
        <end position="172"/>
    </location>
</feature>